<keyword evidence="3" id="KW-0378">Hydrolase</keyword>
<feature type="domain" description="Glycoside hydrolase family 38 central" evidence="5">
    <location>
        <begin position="358"/>
        <end position="436"/>
    </location>
</feature>
<dbReference type="Gene3D" id="1.20.1270.50">
    <property type="entry name" value="Glycoside hydrolase family 38, central domain"/>
    <property type="match status" value="1"/>
</dbReference>
<dbReference type="SUPFAM" id="SSF88688">
    <property type="entry name" value="Families 57/38 glycoside transferase middle domain"/>
    <property type="match status" value="1"/>
</dbReference>
<proteinExistence type="inferred from homology"/>
<dbReference type="GO" id="GO:0030246">
    <property type="term" value="F:carbohydrate binding"/>
    <property type="evidence" value="ECO:0007669"/>
    <property type="project" value="InterPro"/>
</dbReference>
<dbReference type="Pfam" id="PF17677">
    <property type="entry name" value="Glyco_hydro38C2"/>
    <property type="match status" value="1"/>
</dbReference>
<dbReference type="Gene3D" id="3.20.110.10">
    <property type="entry name" value="Glycoside hydrolase 38, N terminal domain"/>
    <property type="match status" value="1"/>
</dbReference>
<dbReference type="Pfam" id="PF09261">
    <property type="entry name" value="Alpha-mann_mid"/>
    <property type="match status" value="1"/>
</dbReference>
<evidence type="ECO:0000313" key="6">
    <source>
        <dbReference type="EMBL" id="PYI55568.1"/>
    </source>
</evidence>
<dbReference type="InterPro" id="IPR011330">
    <property type="entry name" value="Glyco_hydro/deAcase_b/a-brl"/>
</dbReference>
<dbReference type="Gene3D" id="2.60.40.1180">
    <property type="entry name" value="Golgi alpha-mannosidase II"/>
    <property type="match status" value="1"/>
</dbReference>
<name>A0A2V5K876_9BACL</name>
<dbReference type="PANTHER" id="PTHR46017:SF1">
    <property type="entry name" value="ALPHA-MANNOSIDASE 2C1"/>
    <property type="match status" value="1"/>
</dbReference>
<dbReference type="GO" id="GO:0046872">
    <property type="term" value="F:metal ion binding"/>
    <property type="evidence" value="ECO:0007669"/>
    <property type="project" value="UniProtKB-KW"/>
</dbReference>
<evidence type="ECO:0000313" key="7">
    <source>
        <dbReference type="Proteomes" id="UP000247476"/>
    </source>
</evidence>
<dbReference type="GO" id="GO:0009313">
    <property type="term" value="P:oligosaccharide catabolic process"/>
    <property type="evidence" value="ECO:0007669"/>
    <property type="project" value="TreeGrafter"/>
</dbReference>
<dbReference type="PANTHER" id="PTHR46017">
    <property type="entry name" value="ALPHA-MANNOSIDASE 2C1"/>
    <property type="match status" value="1"/>
</dbReference>
<keyword evidence="2" id="KW-0479">Metal-binding</keyword>
<keyword evidence="7" id="KW-1185">Reference proteome</keyword>
<sequence>MSMASIDSRLRLLLGNIPDSYWDEKIQSSPGYWGERILSQLVFAQEMSKVRNRMFEDTISSALSYVERQIADEGVVTKATALQAERLMAPLASAAKAYDILCVAHAHIDMNWMWPWDETVAVTIDTMRTMLQLMEEYPFFHFSQSQAAIYRIVEQYAPAMLEQIRARVHEGRWEVTASHWVEADKNMPNGESLSRHLLYTKRYLSRLLGIDPATLSLDFEPDTFGHSIQVPEILLDGGVRHYYHCRGSDGPVAYTWRSPSGRSLLCYREPTWYNDFVQPILGSYVPPLCEQTGLTTHLYVYGVGDHGGGPTRRDLERLAGMNDWPIYPRIRFGTFAEFYARLETVRERLPVVTGEQNSVFTGCYTSQTRIKTANRIGEATLQEAELFSAAASVVADAAYPAAAYEDAWRNVLFNQFHDILPGSGVIETREHALGLFQQTMAAANTNRKLALEAIAATIDTAGLAGRADQSSTAEGAGAGYGARSFRITQVERGGGDPRIVHVFNPSPYEREEVVEWTLWDWKSPIRTLVVRDGDGREVPYQWIDKGFHTYWSHHYLRLLVLARVPACGYQTYTVSVGDEPHAPFLPTDPRVDRERPVVLENERLRVSFHPIDATVRSMVDKRTGTELIDPARPAGLFRLIQEDPGQGMSAWWVGRYMDVASVHRHVKIEMQAQGALRQSLSYRMTFGRSSLQVTVSLDRSSPALRFDTTCDWQEIGSQATSIPQLNFHWPLAYACDAYRYDVPYGTLERRPADMDVPANSWALGVRRDGGGPAIMMTTNNKYGYRGTDRSLSVTLIRSSFDPDPYPELGNHHKTSIAVCVVDAAASNRELAETAYRANRPFTVLSGKAHPGTNGRSGSFLRIEDGAVVLSAVKMPEDDPCGRWIVRVYETEGRRSGVKLHLPQRVSDAYLVDANERRIDDADAPVIEGRRVSFEVPAYSVVSIGLVFASSNA</sequence>
<evidence type="ECO:0000256" key="1">
    <source>
        <dbReference type="ARBA" id="ARBA00009792"/>
    </source>
</evidence>
<protein>
    <submittedName>
        <fullName evidence="6">Alpha-mannosidase</fullName>
    </submittedName>
</protein>
<dbReference type="Proteomes" id="UP000247476">
    <property type="component" value="Unassembled WGS sequence"/>
</dbReference>
<dbReference type="InterPro" id="IPR027291">
    <property type="entry name" value="Glyco_hydro_38_N_sf"/>
</dbReference>
<dbReference type="InterPro" id="IPR011682">
    <property type="entry name" value="Glyco_hydro_38_C"/>
</dbReference>
<dbReference type="InterPro" id="IPR015341">
    <property type="entry name" value="Glyco_hydro_38_cen"/>
</dbReference>
<dbReference type="Pfam" id="PF07748">
    <property type="entry name" value="Glyco_hydro_38C"/>
    <property type="match status" value="1"/>
</dbReference>
<dbReference type="CDD" id="cd10789">
    <property type="entry name" value="GH38N_AMII_ER_cytosolic"/>
    <property type="match status" value="1"/>
</dbReference>
<dbReference type="InterPro" id="IPR011013">
    <property type="entry name" value="Gal_mutarotase_sf_dom"/>
</dbReference>
<dbReference type="GO" id="GO:0004559">
    <property type="term" value="F:alpha-mannosidase activity"/>
    <property type="evidence" value="ECO:0007669"/>
    <property type="project" value="InterPro"/>
</dbReference>
<comment type="caution">
    <text evidence="6">The sequence shown here is derived from an EMBL/GenBank/DDBJ whole genome shotgun (WGS) entry which is preliminary data.</text>
</comment>
<dbReference type="FunFam" id="1.20.1270.50:FF:000004">
    <property type="entry name" value="alpha-mannosidase 2C1 isoform X1"/>
    <property type="match status" value="1"/>
</dbReference>
<accession>A0A2V5K876</accession>
<reference evidence="6 7" key="1">
    <citation type="submission" date="2018-05" db="EMBL/GenBank/DDBJ databases">
        <title>Paenibacillus flagellatus sp. nov., isolated from selenium mineral soil.</title>
        <authorList>
            <person name="Dai X."/>
        </authorList>
    </citation>
    <scope>NUCLEOTIDE SEQUENCE [LARGE SCALE GENOMIC DNA]</scope>
    <source>
        <strain evidence="6 7">DXL2</strain>
    </source>
</reference>
<dbReference type="EMBL" id="QJVJ01000003">
    <property type="protein sequence ID" value="PYI55568.1"/>
    <property type="molecule type" value="Genomic_DNA"/>
</dbReference>
<dbReference type="AlphaFoldDB" id="A0A2V5K876"/>
<comment type="similarity">
    <text evidence="1">Belongs to the glycosyl hydrolase 38 family.</text>
</comment>
<dbReference type="GO" id="GO:0006013">
    <property type="term" value="P:mannose metabolic process"/>
    <property type="evidence" value="ECO:0007669"/>
    <property type="project" value="InterPro"/>
</dbReference>
<evidence type="ECO:0000256" key="4">
    <source>
        <dbReference type="ARBA" id="ARBA00023295"/>
    </source>
</evidence>
<dbReference type="InterPro" id="IPR000602">
    <property type="entry name" value="Glyco_hydro_38_N"/>
</dbReference>
<dbReference type="SUPFAM" id="SSF74650">
    <property type="entry name" value="Galactose mutarotase-like"/>
    <property type="match status" value="1"/>
</dbReference>
<organism evidence="6 7">
    <name type="scientific">Paenibacillus flagellatus</name>
    <dbReference type="NCBI Taxonomy" id="2211139"/>
    <lineage>
        <taxon>Bacteria</taxon>
        <taxon>Bacillati</taxon>
        <taxon>Bacillota</taxon>
        <taxon>Bacilli</taxon>
        <taxon>Bacillales</taxon>
        <taxon>Paenibacillaceae</taxon>
        <taxon>Paenibacillus</taxon>
    </lineage>
</organism>
<gene>
    <name evidence="6" type="ORF">DLM86_07495</name>
</gene>
<dbReference type="SUPFAM" id="SSF88713">
    <property type="entry name" value="Glycoside hydrolase/deacetylase"/>
    <property type="match status" value="1"/>
</dbReference>
<dbReference type="InterPro" id="IPR041147">
    <property type="entry name" value="GH38_C"/>
</dbReference>
<dbReference type="InterPro" id="IPR028995">
    <property type="entry name" value="Glyco_hydro_57/38_cen_sf"/>
</dbReference>
<dbReference type="InterPro" id="IPR013780">
    <property type="entry name" value="Glyco_hydro_b"/>
</dbReference>
<dbReference type="SMART" id="SM00872">
    <property type="entry name" value="Alpha-mann_mid"/>
    <property type="match status" value="1"/>
</dbReference>
<dbReference type="Pfam" id="PF01074">
    <property type="entry name" value="Glyco_hydro_38N"/>
    <property type="match status" value="1"/>
</dbReference>
<dbReference type="InterPro" id="IPR037094">
    <property type="entry name" value="Glyco_hydro_38_cen_sf"/>
</dbReference>
<dbReference type="Gene3D" id="2.70.98.30">
    <property type="entry name" value="Golgi alpha-mannosidase II, domain 4"/>
    <property type="match status" value="1"/>
</dbReference>
<evidence type="ECO:0000256" key="2">
    <source>
        <dbReference type="ARBA" id="ARBA00022723"/>
    </source>
</evidence>
<evidence type="ECO:0000259" key="5">
    <source>
        <dbReference type="SMART" id="SM00872"/>
    </source>
</evidence>
<evidence type="ECO:0000256" key="3">
    <source>
        <dbReference type="ARBA" id="ARBA00022801"/>
    </source>
</evidence>
<keyword evidence="4" id="KW-0326">Glycosidase</keyword>